<reference evidence="8" key="1">
    <citation type="journal article" date="2019" name="Int. J. Syst. Evol. Microbiol.">
        <title>The Global Catalogue of Microorganisms (GCM) 10K type strain sequencing project: providing services to taxonomists for standard genome sequencing and annotation.</title>
        <authorList>
            <consortium name="The Broad Institute Genomics Platform"/>
            <consortium name="The Broad Institute Genome Sequencing Center for Infectious Disease"/>
            <person name="Wu L."/>
            <person name="Ma J."/>
        </authorList>
    </citation>
    <scope>NUCLEOTIDE SEQUENCE [LARGE SCALE GENOMIC DNA]</scope>
    <source>
        <strain evidence="8">JCM 13006</strain>
    </source>
</reference>
<dbReference type="RefSeq" id="WP_345695134.1">
    <property type="nucleotide sequence ID" value="NZ_BAABIS010000001.1"/>
</dbReference>
<gene>
    <name evidence="7" type="ORF">GCM10023235_05480</name>
</gene>
<dbReference type="SUPFAM" id="SSF103473">
    <property type="entry name" value="MFS general substrate transporter"/>
    <property type="match status" value="1"/>
</dbReference>
<dbReference type="PANTHER" id="PTHR23513">
    <property type="entry name" value="INTEGRAL MEMBRANE EFFLUX PROTEIN-RELATED"/>
    <property type="match status" value="1"/>
</dbReference>
<evidence type="ECO:0000256" key="5">
    <source>
        <dbReference type="ARBA" id="ARBA00023136"/>
    </source>
</evidence>
<comment type="caution">
    <text evidence="7">The sequence shown here is derived from an EMBL/GenBank/DDBJ whole genome shotgun (WGS) entry which is preliminary data.</text>
</comment>
<evidence type="ECO:0000256" key="6">
    <source>
        <dbReference type="SAM" id="Phobius"/>
    </source>
</evidence>
<feature type="transmembrane region" description="Helical" evidence="6">
    <location>
        <begin position="59"/>
        <end position="81"/>
    </location>
</feature>
<sequence>MIAIWMVFAVLSWGPQLSVAAGVVVPEHGATAFGLLNCALGAGIVVGGLLAIRWKPAHPLAAGAAAMLAYPLYPLGIVLGLPLWALAAAQLAVGAGIGLWGVMWATTVQTHVPGEVLNRVHAYEVAGSVGLYPLGSALAGPATHAFGTDAVLLTGAAVALLTATTLLATRPVRTLPRAEPDSRPAVSPAR</sequence>
<feature type="transmembrane region" description="Helical" evidence="6">
    <location>
        <begin position="87"/>
        <end position="108"/>
    </location>
</feature>
<dbReference type="PANTHER" id="PTHR23513:SF11">
    <property type="entry name" value="STAPHYLOFERRIN A TRANSPORTER"/>
    <property type="match status" value="1"/>
</dbReference>
<evidence type="ECO:0000256" key="2">
    <source>
        <dbReference type="ARBA" id="ARBA00022475"/>
    </source>
</evidence>
<evidence type="ECO:0000313" key="7">
    <source>
        <dbReference type="EMBL" id="GAA4833865.1"/>
    </source>
</evidence>
<keyword evidence="2" id="KW-1003">Cell membrane</keyword>
<evidence type="ECO:0000256" key="3">
    <source>
        <dbReference type="ARBA" id="ARBA00022692"/>
    </source>
</evidence>
<proteinExistence type="predicted"/>
<keyword evidence="3 6" id="KW-0812">Transmembrane</keyword>
<evidence type="ECO:0000313" key="8">
    <source>
        <dbReference type="Proteomes" id="UP001501752"/>
    </source>
</evidence>
<evidence type="ECO:0008006" key="9">
    <source>
        <dbReference type="Google" id="ProtNLM"/>
    </source>
</evidence>
<dbReference type="InterPro" id="IPR036259">
    <property type="entry name" value="MFS_trans_sf"/>
</dbReference>
<feature type="transmembrane region" description="Helical" evidence="6">
    <location>
        <begin position="30"/>
        <end position="52"/>
    </location>
</feature>
<keyword evidence="4 6" id="KW-1133">Transmembrane helix</keyword>
<dbReference type="EMBL" id="BAABIS010000001">
    <property type="protein sequence ID" value="GAA4833865.1"/>
    <property type="molecule type" value="Genomic_DNA"/>
</dbReference>
<organism evidence="7 8">
    <name type="scientific">Kitasatospora terrestris</name>
    <dbReference type="NCBI Taxonomy" id="258051"/>
    <lineage>
        <taxon>Bacteria</taxon>
        <taxon>Bacillati</taxon>
        <taxon>Actinomycetota</taxon>
        <taxon>Actinomycetes</taxon>
        <taxon>Kitasatosporales</taxon>
        <taxon>Streptomycetaceae</taxon>
        <taxon>Kitasatospora</taxon>
    </lineage>
</organism>
<protein>
    <recommendedName>
        <fullName evidence="9">MFS transporter</fullName>
    </recommendedName>
</protein>
<dbReference type="Proteomes" id="UP001501752">
    <property type="component" value="Unassembled WGS sequence"/>
</dbReference>
<comment type="subcellular location">
    <subcellularLocation>
        <location evidence="1">Cell membrane</location>
        <topology evidence="1">Multi-pass membrane protein</topology>
    </subcellularLocation>
</comment>
<dbReference type="Gene3D" id="1.20.1250.20">
    <property type="entry name" value="MFS general substrate transporter like domains"/>
    <property type="match status" value="1"/>
</dbReference>
<feature type="transmembrane region" description="Helical" evidence="6">
    <location>
        <begin position="150"/>
        <end position="168"/>
    </location>
</feature>
<name>A0ABP9DEV8_9ACTN</name>
<keyword evidence="5 6" id="KW-0472">Membrane</keyword>
<accession>A0ABP9DEV8</accession>
<evidence type="ECO:0000256" key="1">
    <source>
        <dbReference type="ARBA" id="ARBA00004651"/>
    </source>
</evidence>
<evidence type="ECO:0000256" key="4">
    <source>
        <dbReference type="ARBA" id="ARBA00022989"/>
    </source>
</evidence>
<keyword evidence="8" id="KW-1185">Reference proteome</keyword>